<dbReference type="CDD" id="cd07812">
    <property type="entry name" value="SRPBCC"/>
    <property type="match status" value="1"/>
</dbReference>
<dbReference type="EMBL" id="CAEZXA010000006">
    <property type="protein sequence ID" value="CAB4664322.1"/>
    <property type="molecule type" value="Genomic_DNA"/>
</dbReference>
<dbReference type="InterPro" id="IPR023393">
    <property type="entry name" value="START-like_dom_sf"/>
</dbReference>
<evidence type="ECO:0000313" key="3">
    <source>
        <dbReference type="EMBL" id="CAB4763664.1"/>
    </source>
</evidence>
<dbReference type="Pfam" id="PF10604">
    <property type="entry name" value="Polyketide_cyc2"/>
    <property type="match status" value="1"/>
</dbReference>
<dbReference type="EMBL" id="CAETWZ010000004">
    <property type="protein sequence ID" value="CAB4367310.1"/>
    <property type="molecule type" value="Genomic_DNA"/>
</dbReference>
<accession>A0A6J7T3W9</accession>
<evidence type="ECO:0000313" key="2">
    <source>
        <dbReference type="EMBL" id="CAB4664322.1"/>
    </source>
</evidence>
<dbReference type="Gene3D" id="3.30.530.20">
    <property type="match status" value="1"/>
</dbReference>
<dbReference type="EMBL" id="CAEZZL010000061">
    <property type="protein sequence ID" value="CAB4763664.1"/>
    <property type="molecule type" value="Genomic_DNA"/>
</dbReference>
<gene>
    <name evidence="2" type="ORF">UFOPK2334_00151</name>
    <name evidence="3" type="ORF">UFOPK2870_00838</name>
    <name evidence="1" type="ORF">UFOPK4179_00091</name>
    <name evidence="4" type="ORF">UFOPK4293_00588</name>
</gene>
<dbReference type="AlphaFoldDB" id="A0A6J7T3W9"/>
<proteinExistence type="predicted"/>
<protein>
    <submittedName>
        <fullName evidence="4">Unannotated protein</fullName>
    </submittedName>
</protein>
<dbReference type="EMBL" id="CAFBQH010000027">
    <property type="protein sequence ID" value="CAB5047866.1"/>
    <property type="molecule type" value="Genomic_DNA"/>
</dbReference>
<evidence type="ECO:0000313" key="1">
    <source>
        <dbReference type="EMBL" id="CAB4367310.1"/>
    </source>
</evidence>
<dbReference type="InterPro" id="IPR019587">
    <property type="entry name" value="Polyketide_cyclase/dehydratase"/>
</dbReference>
<reference evidence="4" key="1">
    <citation type="submission" date="2020-05" db="EMBL/GenBank/DDBJ databases">
        <authorList>
            <person name="Chiriac C."/>
            <person name="Salcher M."/>
            <person name="Ghai R."/>
            <person name="Kavagutti S V."/>
        </authorList>
    </citation>
    <scope>NUCLEOTIDE SEQUENCE</scope>
</reference>
<dbReference type="SUPFAM" id="SSF55961">
    <property type="entry name" value="Bet v1-like"/>
    <property type="match status" value="1"/>
</dbReference>
<sequence length="141" mass="15594">MRYSSTVQLSVGPAVVYPFVFNLSRYVEWMPMVHGVEEVSDDVWVVELRAKVGVFARSKRLRMRRTVTSPSMLVFERDEVDGRKHSPWVMTVLVTPTESGSAVTIDLSYGGTLWTAGVLDRVLASQVEAGKAALARVAYGA</sequence>
<name>A0A6J7T3W9_9ZZZZ</name>
<organism evidence="4">
    <name type="scientific">freshwater metagenome</name>
    <dbReference type="NCBI Taxonomy" id="449393"/>
    <lineage>
        <taxon>unclassified sequences</taxon>
        <taxon>metagenomes</taxon>
        <taxon>ecological metagenomes</taxon>
    </lineage>
</organism>
<evidence type="ECO:0000313" key="4">
    <source>
        <dbReference type="EMBL" id="CAB5047866.1"/>
    </source>
</evidence>